<feature type="transmembrane region" description="Helical" evidence="2">
    <location>
        <begin position="110"/>
        <end position="131"/>
    </location>
</feature>
<evidence type="ECO:0000313" key="4">
    <source>
        <dbReference type="Proteomes" id="UP000018144"/>
    </source>
</evidence>
<dbReference type="AlphaFoldDB" id="U4L6Z1"/>
<dbReference type="GO" id="GO:0006626">
    <property type="term" value="P:protein targeting to mitochondrion"/>
    <property type="evidence" value="ECO:0007669"/>
    <property type="project" value="TreeGrafter"/>
</dbReference>
<dbReference type="OrthoDB" id="5422928at2759"/>
<protein>
    <submittedName>
        <fullName evidence="3">Uncharacterized protein</fullName>
    </submittedName>
</protein>
<dbReference type="OMA" id="LQNKFPP"/>
<evidence type="ECO:0000256" key="2">
    <source>
        <dbReference type="SAM" id="Phobius"/>
    </source>
</evidence>
<gene>
    <name evidence="3" type="ORF">PCON_12757</name>
</gene>
<reference evidence="3 4" key="1">
    <citation type="journal article" date="2013" name="PLoS Genet.">
        <title>The genome and development-dependent transcriptomes of Pyronema confluens: a window into fungal evolution.</title>
        <authorList>
            <person name="Traeger S."/>
            <person name="Altegoer F."/>
            <person name="Freitag M."/>
            <person name="Gabaldon T."/>
            <person name="Kempken F."/>
            <person name="Kumar A."/>
            <person name="Marcet-Houben M."/>
            <person name="Poggeler S."/>
            <person name="Stajich J.E."/>
            <person name="Nowrousian M."/>
        </authorList>
    </citation>
    <scope>NUCLEOTIDE SEQUENCE [LARGE SCALE GENOMIC DNA]</scope>
    <source>
        <strain evidence="4">CBS 100304</strain>
        <tissue evidence="3">Vegetative mycelium</tissue>
    </source>
</reference>
<proteinExistence type="predicted"/>
<dbReference type="InterPro" id="IPR039454">
    <property type="entry name" value="OM14"/>
</dbReference>
<dbReference type="eggNOG" id="ENOG502S8W1">
    <property type="taxonomic scope" value="Eukaryota"/>
</dbReference>
<keyword evidence="2" id="KW-0812">Transmembrane</keyword>
<keyword evidence="1" id="KW-0175">Coiled coil</keyword>
<dbReference type="EMBL" id="HF935781">
    <property type="protein sequence ID" value="CCX13164.1"/>
    <property type="molecule type" value="Genomic_DNA"/>
</dbReference>
<accession>U4L6Z1</accession>
<dbReference type="GO" id="GO:0005741">
    <property type="term" value="C:mitochondrial outer membrane"/>
    <property type="evidence" value="ECO:0007669"/>
    <property type="project" value="InterPro"/>
</dbReference>
<evidence type="ECO:0000313" key="3">
    <source>
        <dbReference type="EMBL" id="CCX13164.1"/>
    </source>
</evidence>
<keyword evidence="2" id="KW-0472">Membrane</keyword>
<dbReference type="GO" id="GO:1990593">
    <property type="term" value="F:nascent polypeptide-associated complex binding"/>
    <property type="evidence" value="ECO:0007669"/>
    <property type="project" value="InterPro"/>
</dbReference>
<sequence length="177" mass="18467">MSDELSYAAVAASGPTHRANPVDEVIVTDQSVESLIDVTTGVAVVPNDFKEQEIQTETQAARVDAEVEAAETQAAAAAEAAAAAARETKAEKAVAEKKKRSCASYRSNPIVQAQGVLFAAITVALGVGAYRKYKVGALDCKTVGIWGAAAVALAGADCLASQWLFKKFGWGKYAKSE</sequence>
<keyword evidence="2" id="KW-1133">Transmembrane helix</keyword>
<dbReference type="Proteomes" id="UP000018144">
    <property type="component" value="Unassembled WGS sequence"/>
</dbReference>
<organism evidence="3 4">
    <name type="scientific">Pyronema omphalodes (strain CBS 100304)</name>
    <name type="common">Pyronema confluens</name>
    <dbReference type="NCBI Taxonomy" id="1076935"/>
    <lineage>
        <taxon>Eukaryota</taxon>
        <taxon>Fungi</taxon>
        <taxon>Dikarya</taxon>
        <taxon>Ascomycota</taxon>
        <taxon>Pezizomycotina</taxon>
        <taxon>Pezizomycetes</taxon>
        <taxon>Pezizales</taxon>
        <taxon>Pyronemataceae</taxon>
        <taxon>Pyronema</taxon>
    </lineage>
</organism>
<dbReference type="PANTHER" id="PTHR38402:SF1">
    <property type="entry name" value="MITOCHONDRIAL OUTER MEMBRANE PROTEIN OM14"/>
    <property type="match status" value="1"/>
</dbReference>
<keyword evidence="4" id="KW-1185">Reference proteome</keyword>
<dbReference type="PANTHER" id="PTHR38402">
    <property type="entry name" value="MITOCHONDRIAL OUTER MEMBRANE PROTEIN OM14"/>
    <property type="match status" value="1"/>
</dbReference>
<evidence type="ECO:0000256" key="1">
    <source>
        <dbReference type="SAM" id="Coils"/>
    </source>
</evidence>
<feature type="coiled-coil region" evidence="1">
    <location>
        <begin position="60"/>
        <end position="98"/>
    </location>
</feature>
<feature type="transmembrane region" description="Helical" evidence="2">
    <location>
        <begin position="143"/>
        <end position="165"/>
    </location>
</feature>
<name>U4L6Z1_PYROM</name>
<dbReference type="STRING" id="1076935.U4L6Z1"/>